<reference evidence="1" key="1">
    <citation type="submission" date="2023-08" db="EMBL/GenBank/DDBJ databases">
        <title>Chromosome-level Genome Assembly of mud carp (Cirrhinus molitorella).</title>
        <authorList>
            <person name="Liu H."/>
        </authorList>
    </citation>
    <scope>NUCLEOTIDE SEQUENCE</scope>
    <source>
        <strain evidence="1">Prfri</strain>
        <tissue evidence="1">Muscle</tissue>
    </source>
</reference>
<comment type="caution">
    <text evidence="1">The sequence shown here is derived from an EMBL/GenBank/DDBJ whole genome shotgun (WGS) entry which is preliminary data.</text>
</comment>
<accession>A0AA88PBD2</accession>
<name>A0AA88PBD2_9TELE</name>
<organism evidence="1 2">
    <name type="scientific">Cirrhinus molitorella</name>
    <name type="common">mud carp</name>
    <dbReference type="NCBI Taxonomy" id="172907"/>
    <lineage>
        <taxon>Eukaryota</taxon>
        <taxon>Metazoa</taxon>
        <taxon>Chordata</taxon>
        <taxon>Craniata</taxon>
        <taxon>Vertebrata</taxon>
        <taxon>Euteleostomi</taxon>
        <taxon>Actinopterygii</taxon>
        <taxon>Neopterygii</taxon>
        <taxon>Teleostei</taxon>
        <taxon>Ostariophysi</taxon>
        <taxon>Cypriniformes</taxon>
        <taxon>Cyprinidae</taxon>
        <taxon>Labeoninae</taxon>
        <taxon>Labeonini</taxon>
        <taxon>Cirrhinus</taxon>
    </lineage>
</organism>
<gene>
    <name evidence="1" type="ORF">Q8A67_021763</name>
</gene>
<evidence type="ECO:0000313" key="2">
    <source>
        <dbReference type="Proteomes" id="UP001187343"/>
    </source>
</evidence>
<evidence type="ECO:0000313" key="1">
    <source>
        <dbReference type="EMBL" id="KAK2874610.1"/>
    </source>
</evidence>
<proteinExistence type="predicted"/>
<sequence length="240" mass="26234">MTKITASPSVLAGLAADTTEAIKHTVSTRRSWKKRKACVVPSNALSVLPIETMPISPVMPTDSVLLCHVSSILMPPEALFELAAPPVMATEADAEAFILPALAIEASCKLTAFPLASKDVIPASHVNSKNVIGRDIAKEDVLSVLSCPVQQAEHLICSPPSAILGWIQQTPFLSLLAPVLRRNLPFGLCNLLERNYPVIRRKRRLAEQLEAGDFHKKKDFIKNRVITMTKKIKIPRPARP</sequence>
<dbReference type="EMBL" id="JAUYZG010000021">
    <property type="protein sequence ID" value="KAK2874610.1"/>
    <property type="molecule type" value="Genomic_DNA"/>
</dbReference>
<dbReference type="Proteomes" id="UP001187343">
    <property type="component" value="Unassembled WGS sequence"/>
</dbReference>
<keyword evidence="2" id="KW-1185">Reference proteome</keyword>
<dbReference type="AlphaFoldDB" id="A0AA88PBD2"/>
<protein>
    <submittedName>
        <fullName evidence="1">Uncharacterized protein</fullName>
    </submittedName>
</protein>